<dbReference type="FunFam" id="2.40.160.50:FF:000002">
    <property type="entry name" value="sorting and assembly machinery component 50 homolog"/>
    <property type="match status" value="1"/>
</dbReference>
<dbReference type="FunCoup" id="F6RRD5">
    <property type="interactions" value="559"/>
</dbReference>
<reference evidence="10" key="1">
    <citation type="journal article" date="2002" name="Science">
        <title>The draft genome of Ciona intestinalis: insights into chordate and vertebrate origins.</title>
        <authorList>
            <person name="Dehal P."/>
            <person name="Satou Y."/>
            <person name="Campbell R.K."/>
            <person name="Chapman J."/>
            <person name="Degnan B."/>
            <person name="De Tomaso A."/>
            <person name="Davidson B."/>
            <person name="Di Gregorio A."/>
            <person name="Gelpke M."/>
            <person name="Goodstein D.M."/>
            <person name="Harafuji N."/>
            <person name="Hastings K.E."/>
            <person name="Ho I."/>
            <person name="Hotta K."/>
            <person name="Huang W."/>
            <person name="Kawashima T."/>
            <person name="Lemaire P."/>
            <person name="Martinez D."/>
            <person name="Meinertzhagen I.A."/>
            <person name="Necula S."/>
            <person name="Nonaka M."/>
            <person name="Putnam N."/>
            <person name="Rash S."/>
            <person name="Saiga H."/>
            <person name="Satake M."/>
            <person name="Terry A."/>
            <person name="Yamada L."/>
            <person name="Wang H.G."/>
            <person name="Awazu S."/>
            <person name="Azumi K."/>
            <person name="Boore J."/>
            <person name="Branno M."/>
            <person name="Chin-Bow S."/>
            <person name="DeSantis R."/>
            <person name="Doyle S."/>
            <person name="Francino P."/>
            <person name="Keys D.N."/>
            <person name="Haga S."/>
            <person name="Hayashi H."/>
            <person name="Hino K."/>
            <person name="Imai K.S."/>
            <person name="Inaba K."/>
            <person name="Kano S."/>
            <person name="Kobayashi K."/>
            <person name="Kobayashi M."/>
            <person name="Lee B.I."/>
            <person name="Makabe K.W."/>
            <person name="Manohar C."/>
            <person name="Matassi G."/>
            <person name="Medina M."/>
            <person name="Mochizuki Y."/>
            <person name="Mount S."/>
            <person name="Morishita T."/>
            <person name="Miura S."/>
            <person name="Nakayama A."/>
            <person name="Nishizaka S."/>
            <person name="Nomoto H."/>
            <person name="Ohta F."/>
            <person name="Oishi K."/>
            <person name="Rigoutsos I."/>
            <person name="Sano M."/>
            <person name="Sasaki A."/>
            <person name="Sasakura Y."/>
            <person name="Shoguchi E."/>
            <person name="Shin-i T."/>
            <person name="Spagnuolo A."/>
            <person name="Stainier D."/>
            <person name="Suzuki M.M."/>
            <person name="Tassy O."/>
            <person name="Takatori N."/>
            <person name="Tokuoka M."/>
            <person name="Yagi K."/>
            <person name="Yoshizaki F."/>
            <person name="Wada S."/>
            <person name="Zhang C."/>
            <person name="Hyatt P.D."/>
            <person name="Larimer F."/>
            <person name="Detter C."/>
            <person name="Doggett N."/>
            <person name="Glavina T."/>
            <person name="Hawkins T."/>
            <person name="Richardson P."/>
            <person name="Lucas S."/>
            <person name="Kohara Y."/>
            <person name="Levine M."/>
            <person name="Satoh N."/>
            <person name="Rokhsar D.S."/>
        </authorList>
    </citation>
    <scope>NUCLEOTIDE SEQUENCE [LARGE SCALE GENOMIC DNA]</scope>
</reference>
<dbReference type="GeneTree" id="ENSGT00390000011355"/>
<dbReference type="Pfam" id="PF01103">
    <property type="entry name" value="Omp85"/>
    <property type="match status" value="1"/>
</dbReference>
<dbReference type="HOGENOM" id="CLU_014798_3_0_1"/>
<evidence type="ECO:0000256" key="3">
    <source>
        <dbReference type="ARBA" id="ARBA00022452"/>
    </source>
</evidence>
<evidence type="ECO:0000256" key="5">
    <source>
        <dbReference type="ARBA" id="ARBA00022787"/>
    </source>
</evidence>
<keyword evidence="3" id="KW-1134">Transmembrane beta strand</keyword>
<dbReference type="InterPro" id="IPR034746">
    <property type="entry name" value="POTRA"/>
</dbReference>
<keyword evidence="4" id="KW-0812">Transmembrane</keyword>
<keyword evidence="10" id="KW-1185">Reference proteome</keyword>
<dbReference type="PROSITE" id="PS51779">
    <property type="entry name" value="POTRA"/>
    <property type="match status" value="1"/>
</dbReference>
<comment type="similarity">
    <text evidence="2">Belongs to the SAM50/omp85 family.</text>
</comment>
<evidence type="ECO:0000313" key="9">
    <source>
        <dbReference type="Ensembl" id="ENSCINP00000001156.3"/>
    </source>
</evidence>
<evidence type="ECO:0000256" key="7">
    <source>
        <dbReference type="ARBA" id="ARBA00023136"/>
    </source>
</evidence>
<sequence>SKEIVLDNKDIEIVKVHISGLVKTKSDYVLDDIKPVFGSKTFLDAYQQSLFCREKLMSRGIFKDVDVVIDTTDGYDNAPDNGVQVVFNVKERNGVVGSISTEMSNTERPRWVARLLSPNLFGRGETLSTDIAHQLNSTTGNHLYQPTDFSATFMKPMRGSSVKLRLLQEKQDCYWSSYGMTIRGGEVGVEGSVKGNTHRLSWVGHWRELLCLNRNTAFDVREQMGHSLKSSIIHSMTMDRVDDVILPMRGGLVKMEEEVAGVGGDVSFIKETMEAKVAATIFDKITFVASMHCGVMVGWRGVSVCDKFFIGGPLTLRGFELNSVGARSGGDYLGSGAFWLSGLHIYTPLPFYWSRFGGGSWLDNFRTHAFVNGGNSFDVNITESAGANFNAATNNVRLSCGIGLVYKFMNSARIELNFCVPLRNVPTDKVVNGLQFGIGVTSV</sequence>
<dbReference type="Gene3D" id="2.40.160.50">
    <property type="entry name" value="membrane protein fhac: a member of the omp85/tpsb transporter family"/>
    <property type="match status" value="1"/>
</dbReference>
<dbReference type="GO" id="GO:0005741">
    <property type="term" value="C:mitochondrial outer membrane"/>
    <property type="evidence" value="ECO:0007669"/>
    <property type="project" value="UniProtKB-SubCell"/>
</dbReference>
<dbReference type="GO" id="GO:0045040">
    <property type="term" value="P:protein insertion into mitochondrial outer membrane"/>
    <property type="evidence" value="ECO:0000318"/>
    <property type="project" value="GO_Central"/>
</dbReference>
<reference evidence="9" key="3">
    <citation type="submission" date="2025-09" db="UniProtKB">
        <authorList>
            <consortium name="Ensembl"/>
        </authorList>
    </citation>
    <scope>IDENTIFICATION</scope>
</reference>
<feature type="domain" description="POTRA" evidence="8">
    <location>
        <begin position="11"/>
        <end position="92"/>
    </location>
</feature>
<evidence type="ECO:0000256" key="6">
    <source>
        <dbReference type="ARBA" id="ARBA00023128"/>
    </source>
</evidence>
<dbReference type="PANTHER" id="PTHR12815">
    <property type="entry name" value="SORTING AND ASSEMBLY MACHINERY SAMM50 PROTEIN FAMILY MEMBER"/>
    <property type="match status" value="1"/>
</dbReference>
<dbReference type="Ensembl" id="ENSCINT00000001156.3">
    <property type="protein sequence ID" value="ENSCINP00000001156.3"/>
    <property type="gene ID" value="ENSCING00000000630.3"/>
</dbReference>
<evidence type="ECO:0000313" key="10">
    <source>
        <dbReference type="Proteomes" id="UP000008144"/>
    </source>
</evidence>
<dbReference type="InterPro" id="IPR000184">
    <property type="entry name" value="Bac_surfAg_D15"/>
</dbReference>
<dbReference type="AlphaFoldDB" id="F6RRD5"/>
<accession>F6RRD5</accession>
<organism evidence="9 10">
    <name type="scientific">Ciona intestinalis</name>
    <name type="common">Transparent sea squirt</name>
    <name type="synonym">Ascidia intestinalis</name>
    <dbReference type="NCBI Taxonomy" id="7719"/>
    <lineage>
        <taxon>Eukaryota</taxon>
        <taxon>Metazoa</taxon>
        <taxon>Chordata</taxon>
        <taxon>Tunicata</taxon>
        <taxon>Ascidiacea</taxon>
        <taxon>Phlebobranchia</taxon>
        <taxon>Cionidae</taxon>
        <taxon>Ciona</taxon>
    </lineage>
</organism>
<keyword evidence="5" id="KW-1000">Mitochondrion outer membrane</keyword>
<evidence type="ECO:0000256" key="2">
    <source>
        <dbReference type="ARBA" id="ARBA00010913"/>
    </source>
</evidence>
<evidence type="ECO:0000256" key="4">
    <source>
        <dbReference type="ARBA" id="ARBA00022692"/>
    </source>
</evidence>
<evidence type="ECO:0000256" key="1">
    <source>
        <dbReference type="ARBA" id="ARBA00004374"/>
    </source>
</evidence>
<dbReference type="Proteomes" id="UP000008144">
    <property type="component" value="Unassembled WGS sequence"/>
</dbReference>
<dbReference type="InParanoid" id="F6RRD5"/>
<evidence type="ECO:0000259" key="8">
    <source>
        <dbReference type="PROSITE" id="PS51779"/>
    </source>
</evidence>
<keyword evidence="6" id="KW-0496">Mitochondrion</keyword>
<dbReference type="PANTHER" id="PTHR12815:SF18">
    <property type="entry name" value="SORTING AND ASSEMBLY MACHINERY COMPONENT 50 HOMOLOG"/>
    <property type="match status" value="1"/>
</dbReference>
<name>F6RRD5_CIOIN</name>
<protein>
    <submittedName>
        <fullName evidence="9">Sorting and assembly machinery component 50 homolog A-like</fullName>
    </submittedName>
</protein>
<dbReference type="OMA" id="SGIWRQI"/>
<dbReference type="STRING" id="7719.ENSCINP00000001156"/>
<dbReference type="InterPro" id="IPR039910">
    <property type="entry name" value="D15-like"/>
</dbReference>
<gene>
    <name evidence="9" type="primary">LOC104266474</name>
</gene>
<comment type="subcellular location">
    <subcellularLocation>
        <location evidence="1">Mitochondrion outer membrane</location>
        <topology evidence="1">Multi-pass membrane protein</topology>
    </subcellularLocation>
</comment>
<proteinExistence type="inferred from homology"/>
<reference evidence="9" key="2">
    <citation type="submission" date="2025-08" db="UniProtKB">
        <authorList>
            <consortium name="Ensembl"/>
        </authorList>
    </citation>
    <scope>IDENTIFICATION</scope>
</reference>
<keyword evidence="7" id="KW-0472">Membrane</keyword>